<dbReference type="InterPro" id="IPR036890">
    <property type="entry name" value="HATPase_C_sf"/>
</dbReference>
<keyword evidence="3" id="KW-0597">Phosphoprotein</keyword>
<name>A0A172ZDP2_9BACL</name>
<dbReference type="GO" id="GO:0005886">
    <property type="term" value="C:plasma membrane"/>
    <property type="evidence" value="ECO:0007669"/>
    <property type="project" value="UniProtKB-SubCell"/>
</dbReference>
<evidence type="ECO:0000313" key="15">
    <source>
        <dbReference type="Proteomes" id="UP000078148"/>
    </source>
</evidence>
<feature type="domain" description="HAMP" evidence="13">
    <location>
        <begin position="326"/>
        <end position="378"/>
    </location>
</feature>
<evidence type="ECO:0000256" key="6">
    <source>
        <dbReference type="ARBA" id="ARBA00022741"/>
    </source>
</evidence>
<dbReference type="PROSITE" id="PS50885">
    <property type="entry name" value="HAMP"/>
    <property type="match status" value="1"/>
</dbReference>
<reference evidence="15" key="1">
    <citation type="submission" date="2015-10" db="EMBL/GenBank/DDBJ databases">
        <title>Genome of Paenibacillus bovis sp. nov.</title>
        <authorList>
            <person name="Wu Z."/>
            <person name="Gao C."/>
            <person name="Liu Z."/>
            <person name="Zheng H."/>
        </authorList>
    </citation>
    <scope>NUCLEOTIDE SEQUENCE [LARGE SCALE GENOMIC DNA]</scope>
    <source>
        <strain evidence="15">BD3526</strain>
    </source>
</reference>
<keyword evidence="6" id="KW-0547">Nucleotide-binding</keyword>
<evidence type="ECO:0000256" key="7">
    <source>
        <dbReference type="ARBA" id="ARBA00022777"/>
    </source>
</evidence>
<dbReference type="Gene3D" id="3.30.565.10">
    <property type="entry name" value="Histidine kinase-like ATPase, C-terminal domain"/>
    <property type="match status" value="1"/>
</dbReference>
<feature type="transmembrane region" description="Helical" evidence="12">
    <location>
        <begin position="15"/>
        <end position="37"/>
    </location>
</feature>
<keyword evidence="2" id="KW-1003">Cell membrane</keyword>
<organism evidence="14 15">
    <name type="scientific">Paenibacillus bovis</name>
    <dbReference type="NCBI Taxonomy" id="1616788"/>
    <lineage>
        <taxon>Bacteria</taxon>
        <taxon>Bacillati</taxon>
        <taxon>Bacillota</taxon>
        <taxon>Bacilli</taxon>
        <taxon>Bacillales</taxon>
        <taxon>Paenibacillaceae</taxon>
        <taxon>Paenibacillus</taxon>
    </lineage>
</organism>
<evidence type="ECO:0000256" key="1">
    <source>
        <dbReference type="ARBA" id="ARBA00004651"/>
    </source>
</evidence>
<dbReference type="KEGG" id="pbv:AR543_03940"/>
<dbReference type="EMBL" id="CP013023">
    <property type="protein sequence ID" value="ANF95260.1"/>
    <property type="molecule type" value="Genomic_DNA"/>
</dbReference>
<dbReference type="SUPFAM" id="SSF55874">
    <property type="entry name" value="ATPase domain of HSP90 chaperone/DNA topoisomerase II/histidine kinase"/>
    <property type="match status" value="1"/>
</dbReference>
<keyword evidence="4" id="KW-0808">Transferase</keyword>
<keyword evidence="8" id="KW-0067">ATP-binding</keyword>
<comment type="subcellular location">
    <subcellularLocation>
        <location evidence="1">Cell membrane</location>
        <topology evidence="1">Multi-pass membrane protein</topology>
    </subcellularLocation>
</comment>
<dbReference type="RefSeq" id="WP_060532022.1">
    <property type="nucleotide sequence ID" value="NZ_CP013023.1"/>
</dbReference>
<dbReference type="CDD" id="cd06225">
    <property type="entry name" value="HAMP"/>
    <property type="match status" value="1"/>
</dbReference>
<keyword evidence="11 12" id="KW-0472">Membrane</keyword>
<dbReference type="STRING" id="1616788.AR543_03940"/>
<proteinExistence type="predicted"/>
<dbReference type="PANTHER" id="PTHR34220:SF11">
    <property type="entry name" value="SENSOR PROTEIN KINASE HPTS"/>
    <property type="match status" value="1"/>
</dbReference>
<keyword evidence="10" id="KW-0902">Two-component regulatory system</keyword>
<gene>
    <name evidence="14" type="ORF">AR543_03940</name>
</gene>
<accession>A0A172ZDP2</accession>
<dbReference type="GO" id="GO:0000155">
    <property type="term" value="F:phosphorelay sensor kinase activity"/>
    <property type="evidence" value="ECO:0007669"/>
    <property type="project" value="InterPro"/>
</dbReference>
<evidence type="ECO:0000256" key="9">
    <source>
        <dbReference type="ARBA" id="ARBA00022989"/>
    </source>
</evidence>
<keyword evidence="5 12" id="KW-0812">Transmembrane</keyword>
<evidence type="ECO:0000313" key="14">
    <source>
        <dbReference type="EMBL" id="ANF95260.1"/>
    </source>
</evidence>
<evidence type="ECO:0000259" key="13">
    <source>
        <dbReference type="PROSITE" id="PS50885"/>
    </source>
</evidence>
<dbReference type="GO" id="GO:0005524">
    <property type="term" value="F:ATP binding"/>
    <property type="evidence" value="ECO:0007669"/>
    <property type="project" value="UniProtKB-KW"/>
</dbReference>
<evidence type="ECO:0000256" key="10">
    <source>
        <dbReference type="ARBA" id="ARBA00023012"/>
    </source>
</evidence>
<dbReference type="InterPro" id="IPR003660">
    <property type="entry name" value="HAMP_dom"/>
</dbReference>
<dbReference type="SUPFAM" id="SSF158472">
    <property type="entry name" value="HAMP domain-like"/>
    <property type="match status" value="1"/>
</dbReference>
<dbReference type="Pfam" id="PF02518">
    <property type="entry name" value="HATPase_c"/>
    <property type="match status" value="1"/>
</dbReference>
<dbReference type="InterPro" id="IPR050640">
    <property type="entry name" value="Bact_2-comp_sensor_kinase"/>
</dbReference>
<evidence type="ECO:0000256" key="5">
    <source>
        <dbReference type="ARBA" id="ARBA00022692"/>
    </source>
</evidence>
<feature type="transmembrane region" description="Helical" evidence="12">
    <location>
        <begin position="306"/>
        <end position="324"/>
    </location>
</feature>
<evidence type="ECO:0000256" key="11">
    <source>
        <dbReference type="ARBA" id="ARBA00023136"/>
    </source>
</evidence>
<sequence length="608" mass="68759">MNWKKHALRFEQQGLFFKLFIVMVVSIIAVCLLTSLVTIRMSERLFTETFSITNSKVLNQIKSSMESFNDSIVNGVSHASQNGTVKNYLTSGESDSITMSSSYFDMGQQMKQIKSNVDAYDVGIIVSGVNGRSYSSDWSYWPVNPAQLSKSKLTERTIAEPKRLMYQYDEESAQSGVLKDKYIVASKALMERTSGFLYGTIYIAIKEQEFKRFYSNFTSTGSDVLILDSNGRIISSNQEQLIGSFSPELLGYAKEINEKQLSYTNADVMGKNHILLSNYIPSYNIYLVNMIDREYAVGQIVNVRDIALICIGIVMAALLTVFLISRRLTQSLTRLVRQMSTITEKDFGNYVHVTGSYEVQELSRAFNYMLDELNDYIARLLQTQKEQRNAELAALQRQINPHFLYNTLASIKMLVQKGNKDTAAETINALISLLQNTISNVSETITIEQELNNMKNYVFINHVRYGNKVQVNYFVSPDCMDYHVPKLIIQPFIENAFFHAFNEKGAGVIYILVSKLEDTLVCEVVDNGDGMDGLEQGEQSVLPNPKSKRQLFTGIGIQNVHHRITLLYGEQYGVTISSKKGEGTKVKITLPLIVEQQEQTIEDNNSKE</sequence>
<dbReference type="Proteomes" id="UP000078148">
    <property type="component" value="Chromosome"/>
</dbReference>
<keyword evidence="7" id="KW-0418">Kinase</keyword>
<evidence type="ECO:0000256" key="4">
    <source>
        <dbReference type="ARBA" id="ARBA00022679"/>
    </source>
</evidence>
<keyword evidence="15" id="KW-1185">Reference proteome</keyword>
<evidence type="ECO:0000256" key="3">
    <source>
        <dbReference type="ARBA" id="ARBA00022553"/>
    </source>
</evidence>
<reference evidence="14 15" key="2">
    <citation type="journal article" date="2016" name="Int. J. Syst. Evol. Microbiol.">
        <title>Paenibacillus bovis sp. nov., isolated from raw yak (Bos grunniens) milk.</title>
        <authorList>
            <person name="Gao C."/>
            <person name="Han J."/>
            <person name="Liu Z."/>
            <person name="Xu X."/>
            <person name="Hang F."/>
            <person name="Wu Z."/>
        </authorList>
    </citation>
    <scope>NUCLEOTIDE SEQUENCE [LARGE SCALE GENOMIC DNA]</scope>
    <source>
        <strain evidence="14 15">BD3526</strain>
    </source>
</reference>
<dbReference type="Gene3D" id="6.10.340.10">
    <property type="match status" value="1"/>
</dbReference>
<dbReference type="SMART" id="SM00304">
    <property type="entry name" value="HAMP"/>
    <property type="match status" value="1"/>
</dbReference>
<keyword evidence="9 12" id="KW-1133">Transmembrane helix</keyword>
<dbReference type="PANTHER" id="PTHR34220">
    <property type="entry name" value="SENSOR HISTIDINE KINASE YPDA"/>
    <property type="match status" value="1"/>
</dbReference>
<dbReference type="InterPro" id="IPR010559">
    <property type="entry name" value="Sig_transdc_His_kin_internal"/>
</dbReference>
<evidence type="ECO:0000256" key="12">
    <source>
        <dbReference type="SAM" id="Phobius"/>
    </source>
</evidence>
<evidence type="ECO:0000256" key="8">
    <source>
        <dbReference type="ARBA" id="ARBA00022840"/>
    </source>
</evidence>
<protein>
    <recommendedName>
        <fullName evidence="13">HAMP domain-containing protein</fullName>
    </recommendedName>
</protein>
<dbReference type="Pfam" id="PF00672">
    <property type="entry name" value="HAMP"/>
    <property type="match status" value="1"/>
</dbReference>
<dbReference type="Pfam" id="PF06580">
    <property type="entry name" value="His_kinase"/>
    <property type="match status" value="1"/>
</dbReference>
<dbReference type="AlphaFoldDB" id="A0A172ZDP2"/>
<evidence type="ECO:0000256" key="2">
    <source>
        <dbReference type="ARBA" id="ARBA00022475"/>
    </source>
</evidence>
<dbReference type="InterPro" id="IPR003594">
    <property type="entry name" value="HATPase_dom"/>
</dbReference>
<dbReference type="OrthoDB" id="9776552at2"/>